<dbReference type="Proteomes" id="UP001295684">
    <property type="component" value="Unassembled WGS sequence"/>
</dbReference>
<gene>
    <name evidence="1" type="ORF">ECRASSUSDP1_LOCUS16361</name>
</gene>
<dbReference type="AlphaFoldDB" id="A0AAD1XLT2"/>
<accession>A0AAD1XLT2</accession>
<protein>
    <submittedName>
        <fullName evidence="1">Uncharacterized protein</fullName>
    </submittedName>
</protein>
<evidence type="ECO:0000313" key="2">
    <source>
        <dbReference type="Proteomes" id="UP001295684"/>
    </source>
</evidence>
<sequence length="279" mass="31561">MRSLTALIEPENFKIASSFHGSTSEALNTSSVTIPDFMLSLKSFREHKTDYKRSCIRNNLDDSLYEVGTEEYATFNGNSPSKNISKVNFQLEKYASQRETTASSDKSDCSPEKNTHLDCSLFGDGSDLEEYQKNCKENKIDGRHSRRRVSLYVEPYKTQTKFSKPRRGLSTCDFSKKYLTKIESELSDPSDLISSESIPESCCNLPKHSKTPFSRNTDFSTAVEFAKKASSLATIELDREISSLKARFCVLTEQMRQLDCENSHLTQELNEVLLSKLSA</sequence>
<comment type="caution">
    <text evidence="1">The sequence shown here is derived from an EMBL/GenBank/DDBJ whole genome shotgun (WGS) entry which is preliminary data.</text>
</comment>
<name>A0AAD1XLT2_EUPCR</name>
<proteinExistence type="predicted"/>
<organism evidence="1 2">
    <name type="scientific">Euplotes crassus</name>
    <dbReference type="NCBI Taxonomy" id="5936"/>
    <lineage>
        <taxon>Eukaryota</taxon>
        <taxon>Sar</taxon>
        <taxon>Alveolata</taxon>
        <taxon>Ciliophora</taxon>
        <taxon>Intramacronucleata</taxon>
        <taxon>Spirotrichea</taxon>
        <taxon>Hypotrichia</taxon>
        <taxon>Euplotida</taxon>
        <taxon>Euplotidae</taxon>
        <taxon>Moneuplotes</taxon>
    </lineage>
</organism>
<keyword evidence="2" id="KW-1185">Reference proteome</keyword>
<reference evidence="1" key="1">
    <citation type="submission" date="2023-07" db="EMBL/GenBank/DDBJ databases">
        <authorList>
            <consortium name="AG Swart"/>
            <person name="Singh M."/>
            <person name="Singh A."/>
            <person name="Seah K."/>
            <person name="Emmerich C."/>
        </authorList>
    </citation>
    <scope>NUCLEOTIDE SEQUENCE</scope>
    <source>
        <strain evidence="1">DP1</strain>
    </source>
</reference>
<evidence type="ECO:0000313" key="1">
    <source>
        <dbReference type="EMBL" id="CAI2375002.1"/>
    </source>
</evidence>
<dbReference type="EMBL" id="CAMPGE010016447">
    <property type="protein sequence ID" value="CAI2375002.1"/>
    <property type="molecule type" value="Genomic_DNA"/>
</dbReference>